<evidence type="ECO:0000256" key="6">
    <source>
        <dbReference type="SAM" id="Phobius"/>
    </source>
</evidence>
<dbReference type="GO" id="GO:0033116">
    <property type="term" value="C:endoplasmic reticulum-Golgi intermediate compartment membrane"/>
    <property type="evidence" value="ECO:0007669"/>
    <property type="project" value="UniProtKB-SubCell"/>
</dbReference>
<keyword evidence="9" id="KW-1185">Reference proteome</keyword>
<reference evidence="9" key="1">
    <citation type="submission" date="2022-06" db="EMBL/GenBank/DDBJ databases">
        <authorList>
            <person name="Berger JAMES D."/>
            <person name="Berger JAMES D."/>
        </authorList>
    </citation>
    <scope>NUCLEOTIDE SEQUENCE [LARGE SCALE GENOMIC DNA]</scope>
</reference>
<evidence type="ECO:0000313" key="10">
    <source>
        <dbReference type="WBParaSite" id="TREG1_32680.1"/>
    </source>
</evidence>
<dbReference type="AlphaFoldDB" id="A0AA85JPJ7"/>
<keyword evidence="3 6" id="KW-0812">Transmembrane</keyword>
<protein>
    <recommendedName>
        <fullName evidence="11">COPIIcoated_ERV domain-containing protein</fullName>
    </recommendedName>
</protein>
<name>A0AA85JPJ7_TRIRE</name>
<dbReference type="WBParaSite" id="TREG1_32680.1">
    <property type="protein sequence ID" value="TREG1_32680.1"/>
    <property type="gene ID" value="TREG1_32680"/>
</dbReference>
<dbReference type="InterPro" id="IPR039542">
    <property type="entry name" value="Erv_N"/>
</dbReference>
<dbReference type="GO" id="GO:0005783">
    <property type="term" value="C:endoplasmic reticulum"/>
    <property type="evidence" value="ECO:0007669"/>
    <property type="project" value="TreeGrafter"/>
</dbReference>
<comment type="similarity">
    <text evidence="2">Belongs to the ERGIC family.</text>
</comment>
<keyword evidence="5 6" id="KW-0472">Membrane</keyword>
<evidence type="ECO:0000256" key="2">
    <source>
        <dbReference type="ARBA" id="ARBA00005648"/>
    </source>
</evidence>
<dbReference type="Pfam" id="PF07970">
    <property type="entry name" value="COPIIcoated_ERV"/>
    <property type="match status" value="1"/>
</dbReference>
<dbReference type="GO" id="GO:0030134">
    <property type="term" value="C:COPII-coated ER to Golgi transport vesicle"/>
    <property type="evidence" value="ECO:0007669"/>
    <property type="project" value="TreeGrafter"/>
</dbReference>
<feature type="domain" description="Endoplasmic reticulum vesicle transporter N-terminal" evidence="8">
    <location>
        <begin position="24"/>
        <end position="109"/>
    </location>
</feature>
<sequence length="412" mass="46886">MEVRRRNVGLLNEGIKPVISQRIHELDIFPKLPPECKKSTWAGGLVSILTFCCIFWLLLMETWRFIDPPVRYSYEVDKQISGKVKVNVDIVVASLCDAISMDVVDTVGSSLVDEEEIQYIPVSFELNPSDQVIFRNRQLLAGNLRSRHHAIQDRLWKYSFKTNPFQDLDVDMINKKVPDGKNPDACRIIGTLYVKKVEGNIHILLGKPLRGLGNLHLHIAPLSSKVARNFSHRIYHFSFGERRKAQIYPLEATESITDVSATSYQYFLTMVPTHVIHPFEVMETYQYAATTQNRTIDHAHDSHGIPGIFFIYDTFPLVVKVIYDRELFGTFLARLAAIAGGIFATVAFLREILSSLPDALRETRFGRQLDSAWARRKRNLHSKLVEILPNGLEKTGLLKPPTETILNPDSDT</sequence>
<comment type="subcellular location">
    <subcellularLocation>
        <location evidence="1">Endoplasmic reticulum-Golgi intermediate compartment membrane</location>
        <topology evidence="1">Multi-pass membrane protein</topology>
    </subcellularLocation>
</comment>
<feature type="transmembrane region" description="Helical" evidence="6">
    <location>
        <begin position="40"/>
        <end position="59"/>
    </location>
</feature>
<evidence type="ECO:0000256" key="4">
    <source>
        <dbReference type="ARBA" id="ARBA00022989"/>
    </source>
</evidence>
<dbReference type="PANTHER" id="PTHR10984">
    <property type="entry name" value="ENDOPLASMIC RETICULUM-GOLGI INTERMEDIATE COMPARTMENT PROTEIN"/>
    <property type="match status" value="1"/>
</dbReference>
<evidence type="ECO:0000259" key="8">
    <source>
        <dbReference type="Pfam" id="PF13850"/>
    </source>
</evidence>
<evidence type="ECO:0000259" key="7">
    <source>
        <dbReference type="Pfam" id="PF07970"/>
    </source>
</evidence>
<evidence type="ECO:0000256" key="1">
    <source>
        <dbReference type="ARBA" id="ARBA00004457"/>
    </source>
</evidence>
<dbReference type="InterPro" id="IPR012936">
    <property type="entry name" value="Erv_C"/>
</dbReference>
<evidence type="ECO:0000313" key="9">
    <source>
        <dbReference type="Proteomes" id="UP000050795"/>
    </source>
</evidence>
<proteinExistence type="inferred from homology"/>
<feature type="domain" description="Endoplasmic reticulum vesicle transporter C-terminal" evidence="7">
    <location>
        <begin position="173"/>
        <end position="348"/>
    </location>
</feature>
<organism evidence="9 10">
    <name type="scientific">Trichobilharzia regenti</name>
    <name type="common">Nasal bird schistosome</name>
    <dbReference type="NCBI Taxonomy" id="157069"/>
    <lineage>
        <taxon>Eukaryota</taxon>
        <taxon>Metazoa</taxon>
        <taxon>Spiralia</taxon>
        <taxon>Lophotrochozoa</taxon>
        <taxon>Platyhelminthes</taxon>
        <taxon>Trematoda</taxon>
        <taxon>Digenea</taxon>
        <taxon>Strigeidida</taxon>
        <taxon>Schistosomatoidea</taxon>
        <taxon>Schistosomatidae</taxon>
        <taxon>Trichobilharzia</taxon>
    </lineage>
</organism>
<keyword evidence="4 6" id="KW-1133">Transmembrane helix</keyword>
<evidence type="ECO:0000256" key="5">
    <source>
        <dbReference type="ARBA" id="ARBA00023136"/>
    </source>
</evidence>
<dbReference type="Proteomes" id="UP000050795">
    <property type="component" value="Unassembled WGS sequence"/>
</dbReference>
<evidence type="ECO:0000256" key="3">
    <source>
        <dbReference type="ARBA" id="ARBA00022692"/>
    </source>
</evidence>
<dbReference type="GO" id="GO:0006890">
    <property type="term" value="P:retrograde vesicle-mediated transport, Golgi to endoplasmic reticulum"/>
    <property type="evidence" value="ECO:0007669"/>
    <property type="project" value="TreeGrafter"/>
</dbReference>
<dbReference type="Pfam" id="PF13850">
    <property type="entry name" value="ERGIC_N"/>
    <property type="match status" value="1"/>
</dbReference>
<dbReference type="GO" id="GO:0006888">
    <property type="term" value="P:endoplasmic reticulum to Golgi vesicle-mediated transport"/>
    <property type="evidence" value="ECO:0007669"/>
    <property type="project" value="TreeGrafter"/>
</dbReference>
<dbReference type="InterPro" id="IPR045888">
    <property type="entry name" value="Erv"/>
</dbReference>
<accession>A0AA85JPJ7</accession>
<reference evidence="10" key="2">
    <citation type="submission" date="2023-11" db="UniProtKB">
        <authorList>
            <consortium name="WormBaseParasite"/>
        </authorList>
    </citation>
    <scope>IDENTIFICATION</scope>
</reference>
<evidence type="ECO:0008006" key="11">
    <source>
        <dbReference type="Google" id="ProtNLM"/>
    </source>
</evidence>
<dbReference type="PANTHER" id="PTHR10984:SF30">
    <property type="entry name" value="ENDOPLASMIC RETICULUM-GOLGI INTERMEDIATE COMPARTMENT PROTEIN 2"/>
    <property type="match status" value="1"/>
</dbReference>